<evidence type="ECO:0000256" key="1">
    <source>
        <dbReference type="ARBA" id="ARBA00003469"/>
    </source>
</evidence>
<dbReference type="AlphaFoldDB" id="A0A1I7NVL0"/>
<feature type="signal peptide" evidence="12">
    <location>
        <begin position="1"/>
        <end position="31"/>
    </location>
</feature>
<dbReference type="STRING" id="429728.SAMN05216456_3576"/>
<feature type="domain" description="SsuA/THI5-like" evidence="13">
    <location>
        <begin position="50"/>
        <end position="259"/>
    </location>
</feature>
<dbReference type="SUPFAM" id="SSF53850">
    <property type="entry name" value="Periplasmic binding protein-like II"/>
    <property type="match status" value="1"/>
</dbReference>
<dbReference type="Proteomes" id="UP000199074">
    <property type="component" value="Unassembled WGS sequence"/>
</dbReference>
<evidence type="ECO:0000256" key="5">
    <source>
        <dbReference type="ARBA" id="ARBA00022679"/>
    </source>
</evidence>
<keyword evidence="9" id="KW-0408">Iron</keyword>
<keyword evidence="5" id="KW-0808">Transferase</keyword>
<dbReference type="GO" id="GO:0016740">
    <property type="term" value="F:transferase activity"/>
    <property type="evidence" value="ECO:0007669"/>
    <property type="project" value="UniProtKB-KW"/>
</dbReference>
<evidence type="ECO:0000256" key="7">
    <source>
        <dbReference type="ARBA" id="ARBA00022898"/>
    </source>
</evidence>
<dbReference type="Gene3D" id="3.40.190.10">
    <property type="entry name" value="Periplasmic binding protein-like II"/>
    <property type="match status" value="2"/>
</dbReference>
<evidence type="ECO:0000313" key="14">
    <source>
        <dbReference type="EMBL" id="SFV38711.1"/>
    </source>
</evidence>
<keyword evidence="12" id="KW-0732">Signal</keyword>
<dbReference type="GO" id="GO:0009228">
    <property type="term" value="P:thiamine biosynthetic process"/>
    <property type="evidence" value="ECO:0007669"/>
    <property type="project" value="UniProtKB-KW"/>
</dbReference>
<evidence type="ECO:0000256" key="8">
    <source>
        <dbReference type="ARBA" id="ARBA00022977"/>
    </source>
</evidence>
<proteinExistence type="inferred from homology"/>
<dbReference type="GO" id="GO:0046872">
    <property type="term" value="F:metal ion binding"/>
    <property type="evidence" value="ECO:0007669"/>
    <property type="project" value="UniProtKB-KW"/>
</dbReference>
<evidence type="ECO:0000256" key="12">
    <source>
        <dbReference type="SAM" id="SignalP"/>
    </source>
</evidence>
<dbReference type="Pfam" id="PF09084">
    <property type="entry name" value="NMT1"/>
    <property type="match status" value="1"/>
</dbReference>
<comment type="pathway">
    <text evidence="2">Cofactor biosynthesis; thiamine diphosphate biosynthesis.</text>
</comment>
<dbReference type="EMBL" id="FPCK01000004">
    <property type="protein sequence ID" value="SFV38711.1"/>
    <property type="molecule type" value="Genomic_DNA"/>
</dbReference>
<comment type="subunit">
    <text evidence="4">Homodimer.</text>
</comment>
<evidence type="ECO:0000256" key="6">
    <source>
        <dbReference type="ARBA" id="ARBA00022723"/>
    </source>
</evidence>
<evidence type="ECO:0000259" key="13">
    <source>
        <dbReference type="Pfam" id="PF09084"/>
    </source>
</evidence>
<keyword evidence="6" id="KW-0479">Metal-binding</keyword>
<keyword evidence="7" id="KW-0663">Pyridoxal phosphate</keyword>
<evidence type="ECO:0000256" key="9">
    <source>
        <dbReference type="ARBA" id="ARBA00023004"/>
    </source>
</evidence>
<evidence type="ECO:0000256" key="3">
    <source>
        <dbReference type="ARBA" id="ARBA00009406"/>
    </source>
</evidence>
<evidence type="ECO:0000313" key="15">
    <source>
        <dbReference type="Proteomes" id="UP000199074"/>
    </source>
</evidence>
<protein>
    <recommendedName>
        <fullName evidence="10">Thiamine pyrimidine synthase</fullName>
    </recommendedName>
</protein>
<keyword evidence="15" id="KW-1185">Reference proteome</keyword>
<evidence type="ECO:0000256" key="4">
    <source>
        <dbReference type="ARBA" id="ARBA00011738"/>
    </source>
</evidence>
<comment type="similarity">
    <text evidence="3">Belongs to the NMT1/THI5 family.</text>
</comment>
<gene>
    <name evidence="14" type="ORF">SAMN05216456_3576</name>
</gene>
<reference evidence="14 15" key="1">
    <citation type="submission" date="2016-10" db="EMBL/GenBank/DDBJ databases">
        <authorList>
            <person name="de Groot N.N."/>
        </authorList>
    </citation>
    <scope>NUCLEOTIDE SEQUENCE [LARGE SCALE GENOMIC DNA]</scope>
    <source>
        <strain evidence="14 15">IPL20</strain>
    </source>
</reference>
<evidence type="ECO:0000256" key="2">
    <source>
        <dbReference type="ARBA" id="ARBA00004948"/>
    </source>
</evidence>
<keyword evidence="8" id="KW-0784">Thiamine biosynthesis</keyword>
<accession>A0A1I7NVL0</accession>
<dbReference type="PANTHER" id="PTHR31528">
    <property type="entry name" value="4-AMINO-5-HYDROXYMETHYL-2-METHYLPYRIMIDINE PHOSPHATE SYNTHASE THI11-RELATED"/>
    <property type="match status" value="1"/>
</dbReference>
<comment type="catalytic activity">
    <reaction evidence="11">
        <text>N(6)-(pyridoxal phosphate)-L-lysyl-[4-amino-5-hydroxymethyl-2-methylpyrimidine phosphate synthase] + L-histidyl-[4-amino-5-hydroxymethyl-2-methylpyrimidine phosphate synthase] + 2 Fe(3+) + 4 H2O = L-lysyl-[4-amino-5-hydroxymethyl-2-methylpyrimidine phosphate synthase] + (2S)-2-amino-5-hydroxy-4-oxopentanoyl-[4-amino-5-hydroxymethyl-2-methylpyrimidine phosphate synthase] + 4-amino-2-methyl-5-(phosphooxymethyl)pyrimidine + 3-oxopropanoate + 2 Fe(2+) + 2 H(+)</text>
        <dbReference type="Rhea" id="RHEA:65756"/>
        <dbReference type="Rhea" id="RHEA-COMP:16892"/>
        <dbReference type="Rhea" id="RHEA-COMP:16893"/>
        <dbReference type="Rhea" id="RHEA-COMP:16894"/>
        <dbReference type="Rhea" id="RHEA-COMP:16895"/>
        <dbReference type="ChEBI" id="CHEBI:15377"/>
        <dbReference type="ChEBI" id="CHEBI:15378"/>
        <dbReference type="ChEBI" id="CHEBI:29033"/>
        <dbReference type="ChEBI" id="CHEBI:29034"/>
        <dbReference type="ChEBI" id="CHEBI:29969"/>
        <dbReference type="ChEBI" id="CHEBI:29979"/>
        <dbReference type="ChEBI" id="CHEBI:33190"/>
        <dbReference type="ChEBI" id="CHEBI:58354"/>
        <dbReference type="ChEBI" id="CHEBI:143915"/>
        <dbReference type="ChEBI" id="CHEBI:157692"/>
    </reaction>
    <physiologicalReaction direction="left-to-right" evidence="11">
        <dbReference type="Rhea" id="RHEA:65757"/>
    </physiologicalReaction>
</comment>
<sequence>MGKQMKHLTRDALSLASVALMTALMGSATYAQDLQPLTVRLAFIAGGIDAPFFVAKSKGYFEEEGLDVTIIDGTGSTDTIQAVGNGSVQLGNAGLGALVQAAAQARFDNITAVFGLVQKDPSSIVSLEGSGIDEPKDIEGKRFATEAGNFSDGMIGAFAAVNDIDLDTIELIVTDNYNQALLRGDADFVNVWANPDGDKIAVFNAIEPPMLFADYGVNVLGSSVIVRKDWLSENEEAVRGYLRAITRAHADVIADPDEALDLFMENRPDADREAIGLEIEVMEQYRHTARTERMPLGYVDPEDLVETISLLETYAEIPTGWSTPEMVYTDAYLPEAE</sequence>
<dbReference type="PANTHER" id="PTHR31528:SF1">
    <property type="entry name" value="4-AMINO-5-HYDROXYMETHYL-2-METHYLPYRIMIDINE PHOSPHATE SYNTHASE THI11-RELATED"/>
    <property type="match status" value="1"/>
</dbReference>
<feature type="chain" id="PRO_5011768688" description="Thiamine pyrimidine synthase" evidence="12">
    <location>
        <begin position="32"/>
        <end position="337"/>
    </location>
</feature>
<organism evidence="14 15">
    <name type="scientific">Devosia crocina</name>
    <dbReference type="NCBI Taxonomy" id="429728"/>
    <lineage>
        <taxon>Bacteria</taxon>
        <taxon>Pseudomonadati</taxon>
        <taxon>Pseudomonadota</taxon>
        <taxon>Alphaproteobacteria</taxon>
        <taxon>Hyphomicrobiales</taxon>
        <taxon>Devosiaceae</taxon>
        <taxon>Devosia</taxon>
    </lineage>
</organism>
<dbReference type="InterPro" id="IPR015168">
    <property type="entry name" value="SsuA/THI5"/>
</dbReference>
<dbReference type="InterPro" id="IPR027939">
    <property type="entry name" value="NMT1/THI5"/>
</dbReference>
<name>A0A1I7NVL0_9HYPH</name>
<evidence type="ECO:0000256" key="11">
    <source>
        <dbReference type="ARBA" id="ARBA00048179"/>
    </source>
</evidence>
<comment type="function">
    <text evidence="1">Responsible for the formation of the pyrimidine heterocycle in the thiamine biosynthesis pathway. Catalyzes the formation of hydroxymethylpyrimidine phosphate (HMP-P) from histidine and pyridoxal phosphate (PLP). The protein uses PLP and the active site histidine to form HMP-P, generating an inactive enzyme. The enzyme can only undergo a single turnover, which suggests it is a suicide enzyme.</text>
</comment>
<evidence type="ECO:0000256" key="10">
    <source>
        <dbReference type="ARBA" id="ARBA00033171"/>
    </source>
</evidence>